<feature type="compositionally biased region" description="Polar residues" evidence="1">
    <location>
        <begin position="555"/>
        <end position="584"/>
    </location>
</feature>
<dbReference type="EMBL" id="CENE01000016">
    <property type="protein sequence ID" value="CEQ41710.1"/>
    <property type="molecule type" value="Genomic_DNA"/>
</dbReference>
<feature type="compositionally biased region" description="Low complexity" evidence="1">
    <location>
        <begin position="448"/>
        <end position="460"/>
    </location>
</feature>
<feature type="region of interest" description="Disordered" evidence="1">
    <location>
        <begin position="22"/>
        <end position="126"/>
    </location>
</feature>
<feature type="compositionally biased region" description="Polar residues" evidence="1">
    <location>
        <begin position="676"/>
        <end position="688"/>
    </location>
</feature>
<evidence type="ECO:0000313" key="2">
    <source>
        <dbReference type="EMBL" id="CEQ41710.1"/>
    </source>
</evidence>
<feature type="region of interest" description="Disordered" evidence="1">
    <location>
        <begin position="158"/>
        <end position="185"/>
    </location>
</feature>
<protein>
    <submittedName>
        <fullName evidence="2">SPOSA6832_03447-mRNA-1:cds</fullName>
    </submittedName>
</protein>
<evidence type="ECO:0000256" key="1">
    <source>
        <dbReference type="SAM" id="MobiDB-lite"/>
    </source>
</evidence>
<feature type="region of interest" description="Disordered" evidence="1">
    <location>
        <begin position="908"/>
        <end position="965"/>
    </location>
</feature>
<reference evidence="3" key="1">
    <citation type="submission" date="2015-02" db="EMBL/GenBank/DDBJ databases">
        <authorList>
            <person name="Gon?alves P."/>
        </authorList>
    </citation>
    <scope>NUCLEOTIDE SEQUENCE [LARGE SCALE GENOMIC DNA]</scope>
</reference>
<feature type="region of interest" description="Disordered" evidence="1">
    <location>
        <begin position="312"/>
        <end position="365"/>
    </location>
</feature>
<feature type="region of interest" description="Disordered" evidence="1">
    <location>
        <begin position="646"/>
        <end position="699"/>
    </location>
</feature>
<evidence type="ECO:0000313" key="3">
    <source>
        <dbReference type="Proteomes" id="UP000243876"/>
    </source>
</evidence>
<keyword evidence="3" id="KW-1185">Reference proteome</keyword>
<name>A0A0D6EQ56_SPOSA</name>
<gene>
    <name evidence="2" type="primary">SPOSA6832_03447</name>
</gene>
<feature type="compositionally biased region" description="Low complexity" evidence="1">
    <location>
        <begin position="536"/>
        <end position="552"/>
    </location>
</feature>
<proteinExistence type="predicted"/>
<feature type="region of interest" description="Disordered" evidence="1">
    <location>
        <begin position="536"/>
        <end position="588"/>
    </location>
</feature>
<dbReference type="Proteomes" id="UP000243876">
    <property type="component" value="Unassembled WGS sequence"/>
</dbReference>
<feature type="compositionally biased region" description="Polar residues" evidence="1">
    <location>
        <begin position="65"/>
        <end position="80"/>
    </location>
</feature>
<feature type="compositionally biased region" description="Low complexity" evidence="1">
    <location>
        <begin position="326"/>
        <end position="337"/>
    </location>
</feature>
<sequence>MSCRTSLPFADTSNHSSAIHFSRSELGLGRPQASEADDSRDITIKPHRQAPPPPITESDPLPLSTLETVSHSASPSTSANPRPKISWPPRTSSLSRSSTETNISRTGSHRPTKSASSITYAPIPSPSYPVRTQPIGLTHSNSLAAVCVSPTISGGLTRRLSVSSMSSEGDESDTGGERGPMNRPLMHRSETLPVFSHEKDEEVYKEKKDHAVTAEELAALSPNPKLWLPSHLSIYLSHALSLHPALSTDITAFIRTSRLSGRTFLRLRDADLEELGVNVRWRAALNETREKLRMEALGGRVLWGFEGARVPVPGEEGTQETTSTMLGESGRSLLGSSVRRRNSTGRLEVEGSASEDESSKEEWKRSWRRLNKTGRARVRGLAKAFEAVEEVSERSVTPSPCTSPALVRTATRVWISGEKNEKPGSGGRVAVKSPYPSRFPRHRRTDSAESATSTASIDSSGGRYAAPVTTSALQAKDTRERLTSTFSVSSEDDNDPFAGHSSRHSLTFSDYGRPFPFSTPGSTPLRSLAKLDLELTPPLESPTRPSSSSAPAGKLTSNASKTSVTGASSSYQSNILSHSSTSTRPYGLVRRTSGTSAHITAAASHSRPSILVSEHHPHHLQNQHHRRTSVAFVEGGEGFDWALAPESSPGGSLAARTDGDSDSAGEEERTIKPTRTGWSTAFGSVSSTGASWGGSRSEREERRAGLAELFGLNVTRTKRVEKEMSGEGLDEDEDEMMTMLVPWGGDEDGRGGRKGSLVVVKKSQFAALQRRMAEVEAQVTLVLREKGLEDQSGELEKQETDDGGKPGEFVDELESRMTGCASLASSLPTPLSARTPRRLTAILLPFHGTYMHSLEHRSRVLASLTSSPAAPSPARANSTSAQASSSSPISSLSAALFASSRAYSSLDTSLDSTYDRDHERSGSSQSRYRAPGQTYSKRYASGEASDGATEGSEIDEKEGERHWWPSEGPMGWKQLSGYVVAASIGIGVSLALLL</sequence>
<feature type="region of interest" description="Disordered" evidence="1">
    <location>
        <begin position="865"/>
        <end position="886"/>
    </location>
</feature>
<accession>A0A0D6EQ56</accession>
<dbReference type="AlphaFoldDB" id="A0A0D6EQ56"/>
<dbReference type="OrthoDB" id="2425321at2759"/>
<feature type="compositionally biased region" description="Low complexity" evidence="1">
    <location>
        <begin position="87"/>
        <end position="99"/>
    </location>
</feature>
<feature type="region of interest" description="Disordered" evidence="1">
    <location>
        <begin position="417"/>
        <end position="479"/>
    </location>
</feature>
<organism evidence="2 3">
    <name type="scientific">Sporidiobolus salmonicolor</name>
    <name type="common">Yeast-like fungus</name>
    <name type="synonym">Sporobolomyces salmonicolor</name>
    <dbReference type="NCBI Taxonomy" id="5005"/>
    <lineage>
        <taxon>Eukaryota</taxon>
        <taxon>Fungi</taxon>
        <taxon>Dikarya</taxon>
        <taxon>Basidiomycota</taxon>
        <taxon>Pucciniomycotina</taxon>
        <taxon>Microbotryomycetes</taxon>
        <taxon>Sporidiobolales</taxon>
        <taxon>Sporidiobolaceae</taxon>
        <taxon>Sporobolomyces</taxon>
    </lineage>
</organism>